<evidence type="ECO:0000313" key="3">
    <source>
        <dbReference type="Proteomes" id="UP001150907"/>
    </source>
</evidence>
<comment type="caution">
    <text evidence="2">The sequence shown here is derived from an EMBL/GenBank/DDBJ whole genome shotgun (WGS) entry which is preliminary data.</text>
</comment>
<dbReference type="EMBL" id="JANBQF010000010">
    <property type="protein sequence ID" value="KAJ2008166.1"/>
    <property type="molecule type" value="Genomic_DNA"/>
</dbReference>
<evidence type="ECO:0000256" key="1">
    <source>
        <dbReference type="SAM" id="MobiDB-lite"/>
    </source>
</evidence>
<dbReference type="AlphaFoldDB" id="A0A9W8BNT2"/>
<evidence type="ECO:0000313" key="2">
    <source>
        <dbReference type="EMBL" id="KAJ2008166.1"/>
    </source>
</evidence>
<keyword evidence="3" id="KW-1185">Reference proteome</keyword>
<organism evidence="2 3">
    <name type="scientific">Coemansia thaxteri</name>
    <dbReference type="NCBI Taxonomy" id="2663907"/>
    <lineage>
        <taxon>Eukaryota</taxon>
        <taxon>Fungi</taxon>
        <taxon>Fungi incertae sedis</taxon>
        <taxon>Zoopagomycota</taxon>
        <taxon>Kickxellomycotina</taxon>
        <taxon>Kickxellomycetes</taxon>
        <taxon>Kickxellales</taxon>
        <taxon>Kickxellaceae</taxon>
        <taxon>Coemansia</taxon>
    </lineage>
</organism>
<sequence>MCLAACEGPRRAAPEIQNTHNAPESKLAAESQAGRICNGSTGHKMQLGNKGEWARQARKAASMGADKPPGWLTQQLRAADCHQRSSGVIIVDQLDNIVFADSEAIDVLRGPAEEWSDDSFLPLRDNSYAGCLHEYWRFIEYLTVSDNDCTSGNGYAANTEDSSAIADSHHYLVVERAEDHVVIWMQVCVHFSPSEDGKALYVWSVRDISGPARCLEMSRMATVEDYTLSLEDDGFPYTPLLTHAPTSCHPSNRQARAEMAALLEAAAVSERFAVLHLTGFGAVDAVFPRRMLGWSEACLLDRSFIGLLSPEDRIFFCRALRRCYHDGIPQRLVLKIASAPLSSLTASKVDMDEAAATLALVTGGEEHAHLPEAHIYIDCDVTVLMPEAAVQQPVLVVRANDPCRQAAPTQPLVDASAADCPLSAAMCQPLFYTRACRQFVRRVQLDFSGVENAGTASAVAVPLPPPPAHAFPADLVASQLLKGADDMSPHSSPPSPSLSTTSSSQGLSSPLEPTTSWSQYCSKPSAKCIAPESKVLLGEPDALSRASTCIDDIVSTTEPPDQQMFSRRMAVCANIDIPMVDVFAHIPTQNLKQTAAATKSYICGPDQARVSEPGVVDGVFTSALERLSLGAIIPSTSFRAHADGDVPRASEQ</sequence>
<accession>A0A9W8BNT2</accession>
<evidence type="ECO:0008006" key="4">
    <source>
        <dbReference type="Google" id="ProtNLM"/>
    </source>
</evidence>
<reference evidence="2" key="1">
    <citation type="submission" date="2022-07" db="EMBL/GenBank/DDBJ databases">
        <title>Phylogenomic reconstructions and comparative analyses of Kickxellomycotina fungi.</title>
        <authorList>
            <person name="Reynolds N.K."/>
            <person name="Stajich J.E."/>
            <person name="Barry K."/>
            <person name="Grigoriev I.V."/>
            <person name="Crous P."/>
            <person name="Smith M.E."/>
        </authorList>
    </citation>
    <scope>NUCLEOTIDE SEQUENCE</scope>
    <source>
        <strain evidence="2">IMI 214461</strain>
    </source>
</reference>
<name>A0A9W8BNT2_9FUNG</name>
<protein>
    <recommendedName>
        <fullName evidence="4">PAS domain-containing protein</fullName>
    </recommendedName>
</protein>
<feature type="compositionally biased region" description="Low complexity" evidence="1">
    <location>
        <begin position="497"/>
        <end position="511"/>
    </location>
</feature>
<feature type="region of interest" description="Disordered" evidence="1">
    <location>
        <begin position="484"/>
        <end position="511"/>
    </location>
</feature>
<gene>
    <name evidence="2" type="ORF">H4R26_000371</name>
</gene>
<dbReference type="OrthoDB" id="5571962at2759"/>
<dbReference type="Proteomes" id="UP001150907">
    <property type="component" value="Unassembled WGS sequence"/>
</dbReference>
<proteinExistence type="predicted"/>